<dbReference type="Proteomes" id="UP000501802">
    <property type="component" value="Chromosome"/>
</dbReference>
<accession>A0A6G9AWH3</accession>
<feature type="transmembrane region" description="Helical" evidence="1">
    <location>
        <begin position="187"/>
        <end position="208"/>
    </location>
</feature>
<dbReference type="PANTHER" id="PTHR34219">
    <property type="entry name" value="IRON-REGULATED INNER MEMBRANE PROTEIN-RELATED"/>
    <property type="match status" value="1"/>
</dbReference>
<dbReference type="Pfam" id="PF03929">
    <property type="entry name" value="PepSY_TM"/>
    <property type="match status" value="1"/>
</dbReference>
<dbReference type="KEGG" id="spib:G8759_30390"/>
<sequence length="352" mass="39512">MISDKTVYSLHRISGLVGGLFILIITITGSILVVDRQVDNLLNPNQTHLESVGQRQSYGKLLAVVHSQYPTAQIRSIQLSESHKEEAVRVDLMDNGVWKWIELNPYTGTIIGARNAEATLVRRARELHENLLLEPVGGFIMGLAGICLLASVLTGTWYYRRSLLSVFKIGVRWNKSARIVYADIHKWLGVVALLFMLMMSATGIFFHWEQIERKFGDGQKTEQTQLVPIAFERIQIDSSIAIAKGSIADFQPELIDFPIPGDSTLVIRGNMPHSIRMLGKYNVSATVDARNGHYISGFDARSADLEYIAEHIFEELHFGRYGGWISQVIYILFALTTAVVTITGLLIWLVKR</sequence>
<keyword evidence="1" id="KW-0812">Transmembrane</keyword>
<feature type="transmembrane region" description="Helical" evidence="1">
    <location>
        <begin position="136"/>
        <end position="159"/>
    </location>
</feature>
<evidence type="ECO:0000313" key="3">
    <source>
        <dbReference type="Proteomes" id="UP000501802"/>
    </source>
</evidence>
<evidence type="ECO:0000256" key="1">
    <source>
        <dbReference type="SAM" id="Phobius"/>
    </source>
</evidence>
<feature type="transmembrane region" description="Helical" evidence="1">
    <location>
        <begin position="328"/>
        <end position="350"/>
    </location>
</feature>
<feature type="transmembrane region" description="Helical" evidence="1">
    <location>
        <begin position="12"/>
        <end position="34"/>
    </location>
</feature>
<evidence type="ECO:0000313" key="2">
    <source>
        <dbReference type="EMBL" id="QIP16645.1"/>
    </source>
</evidence>
<proteinExistence type="predicted"/>
<keyword evidence="1" id="KW-0472">Membrane</keyword>
<reference evidence="2 3" key="1">
    <citation type="submission" date="2020-03" db="EMBL/GenBank/DDBJ databases">
        <authorList>
            <person name="Kim M.K."/>
        </authorList>
    </citation>
    <scope>NUCLEOTIDE SEQUENCE [LARGE SCALE GENOMIC DNA]</scope>
    <source>
        <strain evidence="2 3">BT328</strain>
    </source>
</reference>
<organism evidence="2 3">
    <name type="scientific">Spirosoma aureum</name>
    <dbReference type="NCBI Taxonomy" id="2692134"/>
    <lineage>
        <taxon>Bacteria</taxon>
        <taxon>Pseudomonadati</taxon>
        <taxon>Bacteroidota</taxon>
        <taxon>Cytophagia</taxon>
        <taxon>Cytophagales</taxon>
        <taxon>Cytophagaceae</taxon>
        <taxon>Spirosoma</taxon>
    </lineage>
</organism>
<dbReference type="RefSeq" id="WP_167216737.1">
    <property type="nucleotide sequence ID" value="NZ_CP050063.1"/>
</dbReference>
<keyword evidence="3" id="KW-1185">Reference proteome</keyword>
<dbReference type="InterPro" id="IPR005625">
    <property type="entry name" value="PepSY-ass_TM"/>
</dbReference>
<protein>
    <submittedName>
        <fullName evidence="2">PepSY domain-containing protein</fullName>
    </submittedName>
</protein>
<keyword evidence="1" id="KW-1133">Transmembrane helix</keyword>
<name>A0A6G9AWH3_9BACT</name>
<gene>
    <name evidence="2" type="ORF">G8759_30390</name>
</gene>
<dbReference type="AlphaFoldDB" id="A0A6G9AWH3"/>
<dbReference type="EMBL" id="CP050063">
    <property type="protein sequence ID" value="QIP16645.1"/>
    <property type="molecule type" value="Genomic_DNA"/>
</dbReference>